<protein>
    <submittedName>
        <fullName evidence="2">Uncharacterized protein</fullName>
    </submittedName>
</protein>
<keyword evidence="1" id="KW-0812">Transmembrane</keyword>
<feature type="transmembrane region" description="Helical" evidence="1">
    <location>
        <begin position="6"/>
        <end position="26"/>
    </location>
</feature>
<proteinExistence type="predicted"/>
<dbReference type="EMBL" id="VBAP01000127">
    <property type="protein sequence ID" value="TMI70937.1"/>
    <property type="molecule type" value="Genomic_DNA"/>
</dbReference>
<organism evidence="2 3">
    <name type="scientific">Candidatus Segetimicrobium genomatis</name>
    <dbReference type="NCBI Taxonomy" id="2569760"/>
    <lineage>
        <taxon>Bacteria</taxon>
        <taxon>Bacillati</taxon>
        <taxon>Candidatus Sysuimicrobiota</taxon>
        <taxon>Candidatus Sysuimicrobiia</taxon>
        <taxon>Candidatus Sysuimicrobiales</taxon>
        <taxon>Candidatus Segetimicrobiaceae</taxon>
        <taxon>Candidatus Segetimicrobium</taxon>
    </lineage>
</organism>
<keyword evidence="1" id="KW-1133">Transmembrane helix</keyword>
<dbReference type="AlphaFoldDB" id="A0A537IIH4"/>
<dbReference type="Proteomes" id="UP000318834">
    <property type="component" value="Unassembled WGS sequence"/>
</dbReference>
<name>A0A537IIH4_9BACT</name>
<accession>A0A537IIH4</accession>
<feature type="transmembrane region" description="Helical" evidence="1">
    <location>
        <begin position="38"/>
        <end position="60"/>
    </location>
</feature>
<dbReference type="Pfam" id="PF26119">
    <property type="entry name" value="DUF8036"/>
    <property type="match status" value="1"/>
</dbReference>
<reference evidence="2 3" key="1">
    <citation type="journal article" date="2019" name="Nat. Microbiol.">
        <title>Mediterranean grassland soil C-N compound turnover is dependent on rainfall and depth, and is mediated by genomically divergent microorganisms.</title>
        <authorList>
            <person name="Diamond S."/>
            <person name="Andeer P.F."/>
            <person name="Li Z."/>
            <person name="Crits-Christoph A."/>
            <person name="Burstein D."/>
            <person name="Anantharaman K."/>
            <person name="Lane K.R."/>
            <person name="Thomas B.C."/>
            <person name="Pan C."/>
            <person name="Northen T.R."/>
            <person name="Banfield J.F."/>
        </authorList>
    </citation>
    <scope>NUCLEOTIDE SEQUENCE [LARGE SCALE GENOMIC DNA]</scope>
    <source>
        <strain evidence="2">NP_8</strain>
    </source>
</reference>
<evidence type="ECO:0000313" key="3">
    <source>
        <dbReference type="Proteomes" id="UP000318834"/>
    </source>
</evidence>
<keyword evidence="1" id="KW-0472">Membrane</keyword>
<evidence type="ECO:0000256" key="1">
    <source>
        <dbReference type="SAM" id="Phobius"/>
    </source>
</evidence>
<gene>
    <name evidence="2" type="ORF">E6H05_13105</name>
</gene>
<comment type="caution">
    <text evidence="2">The sequence shown here is derived from an EMBL/GenBank/DDBJ whole genome shotgun (WGS) entry which is preliminary data.</text>
</comment>
<evidence type="ECO:0000313" key="2">
    <source>
        <dbReference type="EMBL" id="TMI70937.1"/>
    </source>
</evidence>
<feature type="transmembrane region" description="Helical" evidence="1">
    <location>
        <begin position="72"/>
        <end position="92"/>
    </location>
</feature>
<sequence>MGVMMSVSILVGALNIVLAAVLFVVYRGVYSRTRAPFSFALLLVALAFLAQNVLVVYAFVTMMSLVPSALDPYLFGIGVLEAMGLGAMLWTATR</sequence>
<dbReference type="InterPro" id="IPR058349">
    <property type="entry name" value="DUF8036"/>
</dbReference>